<sequence>MHSADLLAEAFDRVRQAVHEAVAGLTGDLLAERPAAGANSVAWLIWHLTRVRDDHVADVAEREQVWTAEGWAGRFGLALPASDTGYGHGPGEVARVRVADPALLTGYHDAVHAATRTHIRGLDDAALDRVVDRGWTPPVTLGVRLISVVSDDLQHAGQAAYLRGLLLGSGT</sequence>
<dbReference type="Gene3D" id="1.20.120.450">
    <property type="entry name" value="dinb family like domain"/>
    <property type="match status" value="1"/>
</dbReference>
<evidence type="ECO:0000313" key="1">
    <source>
        <dbReference type="EMBL" id="MDT0442706.1"/>
    </source>
</evidence>
<dbReference type="InterPro" id="IPR034660">
    <property type="entry name" value="DinB/YfiT-like"/>
</dbReference>
<gene>
    <name evidence="1" type="ORF">RM779_08860</name>
</gene>
<evidence type="ECO:0000313" key="2">
    <source>
        <dbReference type="Proteomes" id="UP001183615"/>
    </source>
</evidence>
<dbReference type="NCBIfam" id="NF047843">
    <property type="entry name" value="MST_Rv0443"/>
    <property type="match status" value="1"/>
</dbReference>
<dbReference type="RefSeq" id="WP_311617122.1">
    <property type="nucleotide sequence ID" value="NZ_JAVREV010000004.1"/>
</dbReference>
<dbReference type="InterPro" id="IPR007061">
    <property type="entry name" value="MST-like"/>
</dbReference>
<comment type="caution">
    <text evidence="1">The sequence shown here is derived from an EMBL/GenBank/DDBJ whole genome shotgun (WGS) entry which is preliminary data.</text>
</comment>
<reference evidence="2" key="1">
    <citation type="submission" date="2023-07" db="EMBL/GenBank/DDBJ databases">
        <title>30 novel species of actinomycetes from the DSMZ collection.</title>
        <authorList>
            <person name="Nouioui I."/>
        </authorList>
    </citation>
    <scope>NUCLEOTIDE SEQUENCE [LARGE SCALE GENOMIC DNA]</scope>
    <source>
        <strain evidence="2">DSM 41886</strain>
    </source>
</reference>
<dbReference type="Proteomes" id="UP001183615">
    <property type="component" value="Unassembled WGS sequence"/>
</dbReference>
<organism evidence="1 2">
    <name type="scientific">Streptomyces johnsoniae</name>
    <dbReference type="NCBI Taxonomy" id="3075532"/>
    <lineage>
        <taxon>Bacteria</taxon>
        <taxon>Bacillati</taxon>
        <taxon>Actinomycetota</taxon>
        <taxon>Actinomycetes</taxon>
        <taxon>Kitasatosporales</taxon>
        <taxon>Streptomycetaceae</taxon>
        <taxon>Streptomyces</taxon>
    </lineage>
</organism>
<keyword evidence="2" id="KW-1185">Reference proteome</keyword>
<protein>
    <submittedName>
        <fullName evidence="1">DUF664 domain-containing protein</fullName>
    </submittedName>
</protein>
<dbReference type="Pfam" id="PF04978">
    <property type="entry name" value="MST"/>
    <property type="match status" value="1"/>
</dbReference>
<proteinExistence type="predicted"/>
<dbReference type="EMBL" id="JAVREV010000004">
    <property type="protein sequence ID" value="MDT0442706.1"/>
    <property type="molecule type" value="Genomic_DNA"/>
</dbReference>
<name>A0ABU2S125_9ACTN</name>
<dbReference type="SUPFAM" id="SSF109854">
    <property type="entry name" value="DinB/YfiT-like putative metalloenzymes"/>
    <property type="match status" value="1"/>
</dbReference>
<accession>A0ABU2S125</accession>